<proteinExistence type="predicted"/>
<dbReference type="PANTHER" id="PTHR12785:SF6">
    <property type="entry name" value="SPLICING FACTOR 3B SUBUNIT 2"/>
    <property type="match status" value="1"/>
</dbReference>
<dbReference type="AlphaFoldDB" id="A0A2V1AR21"/>
<dbReference type="GO" id="GO:0005634">
    <property type="term" value="C:nucleus"/>
    <property type="evidence" value="ECO:0007669"/>
    <property type="project" value="InterPro"/>
</dbReference>
<feature type="compositionally biased region" description="Acidic residues" evidence="1">
    <location>
        <begin position="219"/>
        <end position="228"/>
    </location>
</feature>
<dbReference type="RefSeq" id="XP_025341269.1">
    <property type="nucleotide sequence ID" value="XM_025485804.1"/>
</dbReference>
<evidence type="ECO:0000256" key="1">
    <source>
        <dbReference type="SAM" id="MobiDB-lite"/>
    </source>
</evidence>
<dbReference type="Pfam" id="PF04037">
    <property type="entry name" value="DUF382"/>
    <property type="match status" value="1"/>
</dbReference>
<dbReference type="SMART" id="SM00581">
    <property type="entry name" value="PSP"/>
    <property type="match status" value="1"/>
</dbReference>
<feature type="compositionally biased region" description="Acidic residues" evidence="1">
    <location>
        <begin position="465"/>
        <end position="503"/>
    </location>
</feature>
<organism evidence="3 4">
    <name type="scientific">Candidozyma haemuli</name>
    <dbReference type="NCBI Taxonomy" id="45357"/>
    <lineage>
        <taxon>Eukaryota</taxon>
        <taxon>Fungi</taxon>
        <taxon>Dikarya</taxon>
        <taxon>Ascomycota</taxon>
        <taxon>Saccharomycotina</taxon>
        <taxon>Pichiomycetes</taxon>
        <taxon>Metschnikowiaceae</taxon>
        <taxon>Candidozyma</taxon>
    </lineage>
</organism>
<evidence type="ECO:0000313" key="4">
    <source>
        <dbReference type="Proteomes" id="UP000244309"/>
    </source>
</evidence>
<evidence type="ECO:0000313" key="3">
    <source>
        <dbReference type="EMBL" id="PVH20329.1"/>
    </source>
</evidence>
<dbReference type="STRING" id="45357.A0A2V1AR21"/>
<feature type="compositionally biased region" description="Basic residues" evidence="1">
    <location>
        <begin position="88"/>
        <end position="103"/>
    </location>
</feature>
<name>A0A2V1AR21_9ASCO</name>
<dbReference type="OrthoDB" id="10260794at2759"/>
<feature type="region of interest" description="Disordered" evidence="1">
    <location>
        <begin position="1"/>
        <end position="36"/>
    </location>
</feature>
<feature type="region of interest" description="Disordered" evidence="1">
    <location>
        <begin position="195"/>
        <end position="235"/>
    </location>
</feature>
<feature type="region of interest" description="Disordered" evidence="1">
    <location>
        <begin position="465"/>
        <end position="584"/>
    </location>
</feature>
<protein>
    <recommendedName>
        <fullName evidence="2">PSP proline-rich domain-containing protein</fullName>
    </recommendedName>
</protein>
<dbReference type="EMBL" id="PKFO01000003">
    <property type="protein sequence ID" value="PVH20329.1"/>
    <property type="molecule type" value="Genomic_DNA"/>
</dbReference>
<gene>
    <name evidence="3" type="ORF">CXQ85_002116</name>
</gene>
<dbReference type="InterPro" id="IPR007180">
    <property type="entry name" value="DUF382"/>
</dbReference>
<feature type="compositionally biased region" description="Basic and acidic residues" evidence="1">
    <location>
        <begin position="151"/>
        <end position="167"/>
    </location>
</feature>
<sequence>MSEPTETKVPGLSTPALTNGEFTDASAEMPPKVDDAETHNTSLLEIANELDGNIQQILDLMEKNDKDVYQQLDDISERIEHNYYMAPKRSKNQLRREKAKLRKLQSSTENATAHPEAVTKKHDDDANGSPSLAKPEADNEQTKETSIVPEASEKIDSVDAKPNDKPDAVNGNTKSDVLPLDEDLASDFQHVFRRFEEPSAPKQSLQVTKSNTEYYSDSSSDDSSDEEFEKPLSRRQQRLRNKVSIAELKASTDKPNAVAWYDADAPDPYLCVAFKTSFNAVGVPSHWSQKKDYLSGKKGFEVPPFRLPKYIQDTGIAEMRNYDPDTLKKQQRERVQPKMGKLDIDYQKLHDAFFKFQTKPRHLKFGELYWEGREKSDQYRESVTHMRPGVVSKRLREAVGLSSNDTDVIPPWVTLMNSVGKPPAFKNCIIPGVDVIYDNGGYRTSDSQGLKINEGHTWGAFEADMESEYEDEDEDDEEDEEETSDQENQESDINDDHVDEADEAEKVDITEFSRYKTDNKPTNEEQSHGSLYKVLKERDVSTSKDTGERKAGYDLADHEANDDAEQKSSSAAQDQQDNVDDFEF</sequence>
<feature type="compositionally biased region" description="Basic and acidic residues" evidence="1">
    <location>
        <begin position="504"/>
        <end position="527"/>
    </location>
</feature>
<evidence type="ECO:0000259" key="2">
    <source>
        <dbReference type="SMART" id="SM00581"/>
    </source>
</evidence>
<dbReference type="InterPro" id="IPR006568">
    <property type="entry name" value="PSP_pro-rich"/>
</dbReference>
<reference evidence="3 4" key="1">
    <citation type="submission" date="2017-12" db="EMBL/GenBank/DDBJ databases">
        <title>Genome Sequence of a Multidrug-Resistant Candida haemulonii Isolate from a Patient with Chronic Leg Ulcers in Israel.</title>
        <authorList>
            <person name="Chow N.A."/>
            <person name="Gade L."/>
            <person name="Batra D."/>
            <person name="Rowe L.A."/>
            <person name="Ben-Ami R."/>
            <person name="Loparev V.N."/>
            <person name="Litvintseva A.P."/>
        </authorList>
    </citation>
    <scope>NUCLEOTIDE SEQUENCE [LARGE SCALE GENOMIC DNA]</scope>
    <source>
        <strain evidence="3 4">B11899</strain>
    </source>
</reference>
<dbReference type="VEuPathDB" id="FungiDB:CXQ85_002116"/>
<feature type="compositionally biased region" description="Polar residues" evidence="1">
    <location>
        <begin position="201"/>
        <end position="215"/>
    </location>
</feature>
<feature type="compositionally biased region" description="Low complexity" evidence="1">
    <location>
        <begin position="567"/>
        <end position="576"/>
    </location>
</feature>
<feature type="domain" description="PSP proline-rich" evidence="2">
    <location>
        <begin position="383"/>
        <end position="439"/>
    </location>
</feature>
<dbReference type="InterPro" id="IPR052584">
    <property type="entry name" value="U2_snRNP_Complex_Component"/>
</dbReference>
<dbReference type="PANTHER" id="PTHR12785">
    <property type="entry name" value="SPLICING FACTOR 3B"/>
    <property type="match status" value="1"/>
</dbReference>
<comment type="caution">
    <text evidence="3">The sequence shown here is derived from an EMBL/GenBank/DDBJ whole genome shotgun (WGS) entry which is preliminary data.</text>
</comment>
<dbReference type="Proteomes" id="UP000244309">
    <property type="component" value="Unassembled WGS sequence"/>
</dbReference>
<accession>A0A2V1AR21</accession>
<keyword evidence="4" id="KW-1185">Reference proteome</keyword>
<dbReference type="GeneID" id="37007447"/>
<dbReference type="Pfam" id="PF04046">
    <property type="entry name" value="PSP"/>
    <property type="match status" value="1"/>
</dbReference>
<feature type="compositionally biased region" description="Basic and acidic residues" evidence="1">
    <location>
        <begin position="534"/>
        <end position="566"/>
    </location>
</feature>
<feature type="region of interest" description="Disordered" evidence="1">
    <location>
        <begin position="83"/>
        <end position="180"/>
    </location>
</feature>